<dbReference type="EMBL" id="BTGU01000070">
    <property type="protein sequence ID" value="GMN57540.1"/>
    <property type="molecule type" value="Genomic_DNA"/>
</dbReference>
<dbReference type="AlphaFoldDB" id="A0AA88DLL8"/>
<gene>
    <name evidence="2" type="ORF">TIFTF001_026637</name>
</gene>
<proteinExistence type="predicted"/>
<organism evidence="2 3">
    <name type="scientific">Ficus carica</name>
    <name type="common">Common fig</name>
    <dbReference type="NCBI Taxonomy" id="3494"/>
    <lineage>
        <taxon>Eukaryota</taxon>
        <taxon>Viridiplantae</taxon>
        <taxon>Streptophyta</taxon>
        <taxon>Embryophyta</taxon>
        <taxon>Tracheophyta</taxon>
        <taxon>Spermatophyta</taxon>
        <taxon>Magnoliopsida</taxon>
        <taxon>eudicotyledons</taxon>
        <taxon>Gunneridae</taxon>
        <taxon>Pentapetalae</taxon>
        <taxon>rosids</taxon>
        <taxon>fabids</taxon>
        <taxon>Rosales</taxon>
        <taxon>Moraceae</taxon>
        <taxon>Ficeae</taxon>
        <taxon>Ficus</taxon>
    </lineage>
</organism>
<reference evidence="2" key="1">
    <citation type="submission" date="2023-07" db="EMBL/GenBank/DDBJ databases">
        <title>draft genome sequence of fig (Ficus carica).</title>
        <authorList>
            <person name="Takahashi T."/>
            <person name="Nishimura K."/>
        </authorList>
    </citation>
    <scope>NUCLEOTIDE SEQUENCE</scope>
</reference>
<dbReference type="Proteomes" id="UP001187192">
    <property type="component" value="Unassembled WGS sequence"/>
</dbReference>
<keyword evidence="1" id="KW-1133">Transmembrane helix</keyword>
<evidence type="ECO:0000313" key="3">
    <source>
        <dbReference type="Proteomes" id="UP001187192"/>
    </source>
</evidence>
<name>A0AA88DLL8_FICCA</name>
<evidence type="ECO:0000313" key="2">
    <source>
        <dbReference type="EMBL" id="GMN57540.1"/>
    </source>
</evidence>
<protein>
    <submittedName>
        <fullName evidence="2">Uncharacterized protein</fullName>
    </submittedName>
</protein>
<comment type="caution">
    <text evidence="2">The sequence shown here is derived from an EMBL/GenBank/DDBJ whole genome shotgun (WGS) entry which is preliminary data.</text>
</comment>
<accession>A0AA88DLL8</accession>
<evidence type="ECO:0000256" key="1">
    <source>
        <dbReference type="SAM" id="Phobius"/>
    </source>
</evidence>
<sequence length="47" mass="5201">MLEMEITKNSVSLAMMVAIIAVLLTTSFIPFALARHLQLDIELPSDI</sequence>
<keyword evidence="1" id="KW-0472">Membrane</keyword>
<keyword evidence="1" id="KW-0812">Transmembrane</keyword>
<feature type="transmembrane region" description="Helical" evidence="1">
    <location>
        <begin position="12"/>
        <end position="33"/>
    </location>
</feature>
<keyword evidence="3" id="KW-1185">Reference proteome</keyword>